<reference evidence="3" key="1">
    <citation type="submission" date="2011-07" db="EMBL/GenBank/DDBJ databases">
        <authorList>
            <consortium name="Caenorhabditis brenneri Sequencing and Analysis Consortium"/>
            <person name="Wilson R.K."/>
        </authorList>
    </citation>
    <scope>NUCLEOTIDE SEQUENCE [LARGE SCALE GENOMIC DNA]</scope>
    <source>
        <strain evidence="3">PB2801</strain>
    </source>
</reference>
<gene>
    <name evidence="2" type="ORF">CAEBREN_15804</name>
</gene>
<dbReference type="HOGENOM" id="CLU_1035237_0_0_1"/>
<keyword evidence="1" id="KW-0472">Membrane</keyword>
<dbReference type="EMBL" id="GL379791">
    <property type="protein sequence ID" value="EGT52013.1"/>
    <property type="molecule type" value="Genomic_DNA"/>
</dbReference>
<evidence type="ECO:0000256" key="1">
    <source>
        <dbReference type="SAM" id="Phobius"/>
    </source>
</evidence>
<dbReference type="AlphaFoldDB" id="G0ME20"/>
<dbReference type="eggNOG" id="ENOG502T3HZ">
    <property type="taxonomic scope" value="Eukaryota"/>
</dbReference>
<feature type="transmembrane region" description="Helical" evidence="1">
    <location>
        <begin position="57"/>
        <end position="79"/>
    </location>
</feature>
<keyword evidence="3" id="KW-1185">Reference proteome</keyword>
<name>G0ME20_CAEBE</name>
<dbReference type="OrthoDB" id="10591255at2759"/>
<dbReference type="Proteomes" id="UP000008068">
    <property type="component" value="Unassembled WGS sequence"/>
</dbReference>
<accession>G0ME20</accession>
<evidence type="ECO:0000313" key="2">
    <source>
        <dbReference type="EMBL" id="EGT52013.1"/>
    </source>
</evidence>
<feature type="transmembrane region" description="Helical" evidence="1">
    <location>
        <begin position="123"/>
        <end position="145"/>
    </location>
</feature>
<feature type="transmembrane region" description="Helical" evidence="1">
    <location>
        <begin position="202"/>
        <end position="224"/>
    </location>
</feature>
<proteinExistence type="predicted"/>
<feature type="transmembrane region" description="Helical" evidence="1">
    <location>
        <begin position="91"/>
        <end position="111"/>
    </location>
</feature>
<organism evidence="3">
    <name type="scientific">Caenorhabditis brenneri</name>
    <name type="common">Nematode worm</name>
    <dbReference type="NCBI Taxonomy" id="135651"/>
    <lineage>
        <taxon>Eukaryota</taxon>
        <taxon>Metazoa</taxon>
        <taxon>Ecdysozoa</taxon>
        <taxon>Nematoda</taxon>
        <taxon>Chromadorea</taxon>
        <taxon>Rhabditida</taxon>
        <taxon>Rhabditina</taxon>
        <taxon>Rhabditomorpha</taxon>
        <taxon>Rhabditoidea</taxon>
        <taxon>Rhabditidae</taxon>
        <taxon>Peloderinae</taxon>
        <taxon>Caenorhabditis</taxon>
    </lineage>
</organism>
<evidence type="ECO:0000313" key="3">
    <source>
        <dbReference type="Proteomes" id="UP000008068"/>
    </source>
</evidence>
<keyword evidence="1" id="KW-0812">Transmembrane</keyword>
<feature type="transmembrane region" description="Helical" evidence="1">
    <location>
        <begin position="157"/>
        <end position="182"/>
    </location>
</feature>
<dbReference type="InParanoid" id="G0ME20"/>
<keyword evidence="1" id="KW-1133">Transmembrane helix</keyword>
<protein>
    <submittedName>
        <fullName evidence="2">Uncharacterized protein</fullName>
    </submittedName>
</protein>
<sequence length="269" mass="31178">MRPNEYCPMGSPSLLNGDFFENVARLKDFSWSVPSDGRRTNSTVPIEPETVFFESKIIDDLVCLFGPSVYVLVTVPICYKLSSYVKITMDRLIKAACFISFGYILFFVLMVTSRMFPGIEGQVMPFLAGAAVYHMMTLCLALMCITRCNFRPFRESYYFTVSPIRRVMISFIILAPILFLFAPVHRPNVCPPRDERIISEMYFIFSFLFLFMGAFWINTFYIYFSEEEFDILKDHKSIGKLVKKEGFGWIECLNEDKNDVNEQTIIMLS</sequence>
<dbReference type="OMA" id="WITHIDE"/>